<dbReference type="CDD" id="cd19481">
    <property type="entry name" value="RecA-like_protease"/>
    <property type="match status" value="1"/>
</dbReference>
<keyword evidence="4" id="KW-1185">Reference proteome</keyword>
<evidence type="ECO:0000259" key="2">
    <source>
        <dbReference type="SMART" id="SM00382"/>
    </source>
</evidence>
<reference evidence="3 4" key="1">
    <citation type="submission" date="2021-06" db="EMBL/GenBank/DDBJ databases">
        <title>Bacillus sp. RD4P76, an endophyte from a halophyte.</title>
        <authorList>
            <person name="Sun J.-Q."/>
        </authorList>
    </citation>
    <scope>NUCLEOTIDE SEQUENCE [LARGE SCALE GENOMIC DNA]</scope>
    <source>
        <strain evidence="3 4">CGMCC 1.15917</strain>
    </source>
</reference>
<keyword evidence="1" id="KW-0547">Nucleotide-binding</keyword>
<accession>A0ABS6JAE5</accession>
<dbReference type="InterPro" id="IPR003593">
    <property type="entry name" value="AAA+_ATPase"/>
</dbReference>
<organism evidence="3 4">
    <name type="scientific">Evansella tamaricis</name>
    <dbReference type="NCBI Taxonomy" id="2069301"/>
    <lineage>
        <taxon>Bacteria</taxon>
        <taxon>Bacillati</taxon>
        <taxon>Bacillota</taxon>
        <taxon>Bacilli</taxon>
        <taxon>Bacillales</taxon>
        <taxon>Bacillaceae</taxon>
        <taxon>Evansella</taxon>
    </lineage>
</organism>
<dbReference type="Proteomes" id="UP000784880">
    <property type="component" value="Unassembled WGS sequence"/>
</dbReference>
<evidence type="ECO:0000313" key="3">
    <source>
        <dbReference type="EMBL" id="MBU9710590.1"/>
    </source>
</evidence>
<dbReference type="InterPro" id="IPR050168">
    <property type="entry name" value="AAA_ATPase_domain"/>
</dbReference>
<protein>
    <submittedName>
        <fullName evidence="3">AAA family ATPase</fullName>
    </submittedName>
</protein>
<name>A0ABS6JAE5_9BACI</name>
<dbReference type="Pfam" id="PF00004">
    <property type="entry name" value="AAA"/>
    <property type="match status" value="1"/>
</dbReference>
<keyword evidence="1" id="KW-0067">ATP-binding</keyword>
<dbReference type="InterPro" id="IPR003959">
    <property type="entry name" value="ATPase_AAA_core"/>
</dbReference>
<dbReference type="PANTHER" id="PTHR23077">
    <property type="entry name" value="AAA-FAMILY ATPASE"/>
    <property type="match status" value="1"/>
</dbReference>
<sequence>MPYNQEFKEFKNYYELGLVVHKIQEKLKQETGLTFQLYSDEATSNEIWEILGEDLEQKKESVQLITHLFDCIETNIISSTHTDKEQEFIIKPRIPNSVFYYPEYKVALFQVILYHNHGELHHAYVLGYDDDCMTKFLQYVLKRRREYIRNHITVFTDTQHGVESTKEKITTLVTREDVFLEESIKKQIYRSIDEFFLKSGEFFHKYNIPYKRGILLYGKPGNGKTTLVKSIANSITSPVAYWQITEYTSSYSIQEVFGTIAKMTPMVLVIEDIDSMPEDVRSVFLNMLDGATSKEGIFLIGTTNYPEKIDPALINRAGRFDRAYEIKIPTEEMRYKYLLKKKIDDIISTSELADLAARTEEFSYAQLNEIYNAIALQWHYDGEVDLEQLCNELHLDNKKSKKQSWNSNGDTSPVGFNF</sequence>
<dbReference type="PANTHER" id="PTHR23077:SF198">
    <property type="entry name" value="ATP-DEPENDENT ZINC METALLOPROTEASE FTSH"/>
    <property type="match status" value="1"/>
</dbReference>
<feature type="domain" description="AAA+ ATPase" evidence="2">
    <location>
        <begin position="210"/>
        <end position="330"/>
    </location>
</feature>
<evidence type="ECO:0000256" key="1">
    <source>
        <dbReference type="RuleBase" id="RU003651"/>
    </source>
</evidence>
<dbReference type="EMBL" id="JAHQCS010000038">
    <property type="protein sequence ID" value="MBU9710590.1"/>
    <property type="molecule type" value="Genomic_DNA"/>
</dbReference>
<dbReference type="PROSITE" id="PS00674">
    <property type="entry name" value="AAA"/>
    <property type="match status" value="1"/>
</dbReference>
<comment type="similarity">
    <text evidence="1">Belongs to the AAA ATPase family.</text>
</comment>
<dbReference type="InterPro" id="IPR003960">
    <property type="entry name" value="ATPase_AAA_CS"/>
</dbReference>
<proteinExistence type="inferred from homology"/>
<comment type="caution">
    <text evidence="3">The sequence shown here is derived from an EMBL/GenBank/DDBJ whole genome shotgun (WGS) entry which is preliminary data.</text>
</comment>
<evidence type="ECO:0000313" key="4">
    <source>
        <dbReference type="Proteomes" id="UP000784880"/>
    </source>
</evidence>
<dbReference type="SMART" id="SM00382">
    <property type="entry name" value="AAA"/>
    <property type="match status" value="1"/>
</dbReference>
<gene>
    <name evidence="3" type="ORF">KS419_02385</name>
</gene>